<dbReference type="OMA" id="RVYTIIP"/>
<protein>
    <submittedName>
        <fullName evidence="2">Predicted protein</fullName>
    </submittedName>
</protein>
<feature type="coiled-coil region" evidence="1">
    <location>
        <begin position="405"/>
        <end position="448"/>
    </location>
</feature>
<dbReference type="Gene3D" id="1.25.40.10">
    <property type="entry name" value="Tetratricopeptide repeat domain"/>
    <property type="match status" value="1"/>
</dbReference>
<dbReference type="AlphaFoldDB" id="D2V0Y0"/>
<evidence type="ECO:0000313" key="3">
    <source>
        <dbReference type="Proteomes" id="UP000006671"/>
    </source>
</evidence>
<dbReference type="KEGG" id="ngr:NAEGRDRAFT_45807"/>
<evidence type="ECO:0000256" key="1">
    <source>
        <dbReference type="SAM" id="Coils"/>
    </source>
</evidence>
<dbReference type="GeneID" id="8852317"/>
<name>D2V0Y0_NAEGR</name>
<gene>
    <name evidence="2" type="ORF">NAEGRDRAFT_45807</name>
</gene>
<keyword evidence="3" id="KW-1185">Reference proteome</keyword>
<evidence type="ECO:0000313" key="2">
    <source>
        <dbReference type="EMBL" id="EFC49806.1"/>
    </source>
</evidence>
<dbReference type="RefSeq" id="XP_002682550.1">
    <property type="nucleotide sequence ID" value="XM_002682504.1"/>
</dbReference>
<organism evidence="3">
    <name type="scientific">Naegleria gruberi</name>
    <name type="common">Amoeba</name>
    <dbReference type="NCBI Taxonomy" id="5762"/>
    <lineage>
        <taxon>Eukaryota</taxon>
        <taxon>Discoba</taxon>
        <taxon>Heterolobosea</taxon>
        <taxon>Tetramitia</taxon>
        <taxon>Eutetramitia</taxon>
        <taxon>Vahlkampfiidae</taxon>
        <taxon>Naegleria</taxon>
    </lineage>
</organism>
<keyword evidence="1" id="KW-0175">Coiled coil</keyword>
<dbReference type="OrthoDB" id="10253682at2759"/>
<dbReference type="InParanoid" id="D2V0Y0"/>
<reference evidence="2 3" key="1">
    <citation type="journal article" date="2010" name="Cell">
        <title>The genome of Naegleria gruberi illuminates early eukaryotic versatility.</title>
        <authorList>
            <person name="Fritz-Laylin L.K."/>
            <person name="Prochnik S.E."/>
            <person name="Ginger M.L."/>
            <person name="Dacks J.B."/>
            <person name="Carpenter M.L."/>
            <person name="Field M.C."/>
            <person name="Kuo A."/>
            <person name="Paredez A."/>
            <person name="Chapman J."/>
            <person name="Pham J."/>
            <person name="Shu S."/>
            <person name="Neupane R."/>
            <person name="Cipriano M."/>
            <person name="Mancuso J."/>
            <person name="Tu H."/>
            <person name="Salamov A."/>
            <person name="Lindquist E."/>
            <person name="Shapiro H."/>
            <person name="Lucas S."/>
            <person name="Grigoriev I.V."/>
            <person name="Cande W.Z."/>
            <person name="Fulton C."/>
            <person name="Rokhsar D.S."/>
            <person name="Dawson S.C."/>
        </authorList>
    </citation>
    <scope>NUCLEOTIDE SEQUENCE [LARGE SCALE GENOMIC DNA]</scope>
    <source>
        <strain evidence="2 3">NEG-M</strain>
    </source>
</reference>
<dbReference type="Proteomes" id="UP000006671">
    <property type="component" value="Unassembled WGS sequence"/>
</dbReference>
<dbReference type="InterPro" id="IPR011990">
    <property type="entry name" value="TPR-like_helical_dom_sf"/>
</dbReference>
<dbReference type="EMBL" id="GG738847">
    <property type="protein sequence ID" value="EFC49806.1"/>
    <property type="molecule type" value="Genomic_DNA"/>
</dbReference>
<accession>D2V0Y0</accession>
<sequence length="449" mass="52976">MRRVFTKNQKAVSAFLSTKHQQYHTQSSILSVATNAKTRVTPTSLNSQVYENPNAKRVAVEKKYLRKAQAACDKRNPETVETTVQNIIEDLRINNVPVPSIEVYTQCINALVKSQKSDKAHKYYDMMMQHYSLTQIPISLLVYMINACKYKKEEVRAVDYFNQFKEKLKIHEEAGDSIPHRDEIITRAYTNLINSMSNVLDKEKCDLYFEEFKSTYGEDKVDYSLYGCMMKVNSFLQNYDDCAKIMDTIKERVYTIIPTGTDMAENNPSKVLTLFYNMMITSCQTLEQTEIVKKQMEDEQITYDHQTYVNLMKKYLQFDEYSKMYDLYENHLKSTTIRAKEPVFFLLLEACYREAFQRANEVKSTTGNDISKTAIFDMTRIKRYWSEMRNKYGNKEPSDVMIESLRKIVQENKQFKKEYRSELNNLFKKQKLEKIEQLKNIQNEEKKQK</sequence>
<dbReference type="VEuPathDB" id="AmoebaDB:NAEGRDRAFT_45807"/>
<proteinExistence type="predicted"/>